<dbReference type="GO" id="GO:0000166">
    <property type="term" value="F:nucleotide binding"/>
    <property type="evidence" value="ECO:0007669"/>
    <property type="project" value="UniProtKB-KW"/>
</dbReference>
<dbReference type="Pfam" id="PF02812">
    <property type="entry name" value="ELFV_dehydrog_N"/>
    <property type="match status" value="1"/>
</dbReference>
<keyword evidence="8" id="KW-1185">Reference proteome</keyword>
<keyword evidence="3 4" id="KW-0520">NAD</keyword>
<dbReference type="AlphaFoldDB" id="A0A1T5EZ00"/>
<dbReference type="FunFam" id="3.40.50.10860:FF:000010">
    <property type="entry name" value="Leucine dehydrogenase"/>
    <property type="match status" value="1"/>
</dbReference>
<name>A0A1T5EZ00_9SPHI</name>
<dbReference type="PANTHER" id="PTHR42722:SF1">
    <property type="entry name" value="VALINE DEHYDROGENASE"/>
    <property type="match status" value="1"/>
</dbReference>
<dbReference type="CDD" id="cd01075">
    <property type="entry name" value="NAD_bind_Leu_Phe_Val_DH"/>
    <property type="match status" value="1"/>
</dbReference>
<dbReference type="SUPFAM" id="SSF51735">
    <property type="entry name" value="NAD(P)-binding Rossmann-fold domains"/>
    <property type="match status" value="1"/>
</dbReference>
<keyword evidence="4" id="KW-0547">Nucleotide-binding</keyword>
<dbReference type="InterPro" id="IPR016211">
    <property type="entry name" value="Glu/Phe/Leu/Val/Trp_DH_bac/arc"/>
</dbReference>
<accession>A0A1T5EZ00</accession>
<feature type="domain" description="Glutamate/phenylalanine/leucine/valine/L-tryptophan dehydrogenase C-terminal" evidence="6">
    <location>
        <begin position="196"/>
        <end position="401"/>
    </location>
</feature>
<dbReference type="STRING" id="623280.SAMN05660226_03660"/>
<dbReference type="EMBL" id="FUYS01000012">
    <property type="protein sequence ID" value="SKB89153.1"/>
    <property type="molecule type" value="Genomic_DNA"/>
</dbReference>
<evidence type="ECO:0000256" key="1">
    <source>
        <dbReference type="ARBA" id="ARBA00006382"/>
    </source>
</evidence>
<dbReference type="PIRSF" id="PIRSF000188">
    <property type="entry name" value="Phe_leu_dh"/>
    <property type="match status" value="1"/>
</dbReference>
<comment type="similarity">
    <text evidence="1 5">Belongs to the Glu/Leu/Phe/Val dehydrogenases family.</text>
</comment>
<dbReference type="Gene3D" id="3.40.50.10860">
    <property type="entry name" value="Leucine Dehydrogenase, chain A, domain 1"/>
    <property type="match status" value="1"/>
</dbReference>
<organism evidence="7 8">
    <name type="scientific">Parapedobacter luteus</name>
    <dbReference type="NCBI Taxonomy" id="623280"/>
    <lineage>
        <taxon>Bacteria</taxon>
        <taxon>Pseudomonadati</taxon>
        <taxon>Bacteroidota</taxon>
        <taxon>Sphingobacteriia</taxon>
        <taxon>Sphingobacteriales</taxon>
        <taxon>Sphingobacteriaceae</taxon>
        <taxon>Parapedobacter</taxon>
    </lineage>
</organism>
<dbReference type="InterPro" id="IPR006097">
    <property type="entry name" value="Glu/Leu/Phe/Val/Trp_DH_dimer"/>
</dbReference>
<dbReference type="GO" id="GO:0006520">
    <property type="term" value="P:amino acid metabolic process"/>
    <property type="evidence" value="ECO:0007669"/>
    <property type="project" value="InterPro"/>
</dbReference>
<keyword evidence="2 5" id="KW-0560">Oxidoreductase</keyword>
<dbReference type="Pfam" id="PF00208">
    <property type="entry name" value="ELFV_dehydrog"/>
    <property type="match status" value="2"/>
</dbReference>
<evidence type="ECO:0000256" key="4">
    <source>
        <dbReference type="PIRSR" id="PIRSR000188-2"/>
    </source>
</evidence>
<dbReference type="InterPro" id="IPR006095">
    <property type="entry name" value="Glu/Leu/Phe/Val/Trp_DH"/>
</dbReference>
<evidence type="ECO:0000256" key="3">
    <source>
        <dbReference type="ARBA" id="ARBA00023027"/>
    </source>
</evidence>
<dbReference type="SUPFAM" id="SSF53223">
    <property type="entry name" value="Aminoacid dehydrogenase-like, N-terminal domain"/>
    <property type="match status" value="1"/>
</dbReference>
<dbReference type="GO" id="GO:0016639">
    <property type="term" value="F:oxidoreductase activity, acting on the CH-NH2 group of donors, NAD or NADP as acceptor"/>
    <property type="evidence" value="ECO:0007669"/>
    <property type="project" value="InterPro"/>
</dbReference>
<dbReference type="PANTHER" id="PTHR42722">
    <property type="entry name" value="LEUCINE DEHYDROGENASE"/>
    <property type="match status" value="1"/>
</dbReference>
<dbReference type="InterPro" id="IPR036291">
    <property type="entry name" value="NAD(P)-bd_dom_sf"/>
</dbReference>
<feature type="binding site" evidence="4">
    <location>
        <begin position="232"/>
        <end position="237"/>
    </location>
    <ligand>
        <name>NAD(+)</name>
        <dbReference type="ChEBI" id="CHEBI:57540"/>
    </ligand>
</feature>
<evidence type="ECO:0000256" key="2">
    <source>
        <dbReference type="ARBA" id="ARBA00023002"/>
    </source>
</evidence>
<evidence type="ECO:0000259" key="6">
    <source>
        <dbReference type="SMART" id="SM00839"/>
    </source>
</evidence>
<protein>
    <submittedName>
        <fullName evidence="7">Leucine dehydrogenase</fullName>
    </submittedName>
</protein>
<dbReference type="Gene3D" id="3.40.50.720">
    <property type="entry name" value="NAD(P)-binding Rossmann-like Domain"/>
    <property type="match status" value="1"/>
</dbReference>
<sequence length="403" mass="43706">MHGSVIIQPYEGSKNTKCLAVLVTCINIFAKFAPILQFIVRVIIYMSVPTKDNSSFKLMAQFGHQKLVFCNDGEVGLQAIIAIHDTTLGPAIGGVRMLPYQNTDEAIDDVLRLSRGMTYKAAVAGVNLGGGNAAIIGDHRTQKNEVLLRRFGQFVDELSGTFIASLDIGTTPKDMEYLHMETKHVAGLPKSLGGSGDSAPFTAKGVYYGIKAALKELYGNDSLAGRTVAVQGAGNVGEQLIALLREENAKVYVSDIVEERLAEVANKYKAVAVSNNNIYDLDVDVYSPCALGGTVNKDTISKMRCRIIAGSANNQLRNEQEDGQLLMERKILYAPDYLINAGGLISCYSEIAGHSASRTAALTENIYEVTRSVLRKSMTENVASYHAANQIAESRIADMRKIK</sequence>
<dbReference type="PRINTS" id="PR00082">
    <property type="entry name" value="GLFDHDRGNASE"/>
</dbReference>
<evidence type="ECO:0000313" key="7">
    <source>
        <dbReference type="EMBL" id="SKB89153.1"/>
    </source>
</evidence>
<evidence type="ECO:0000313" key="8">
    <source>
        <dbReference type="Proteomes" id="UP000190541"/>
    </source>
</evidence>
<dbReference type="InterPro" id="IPR006096">
    <property type="entry name" value="Glu/Leu/Phe/Val/Trp_DH_C"/>
</dbReference>
<proteinExistence type="inferred from homology"/>
<reference evidence="7 8" key="1">
    <citation type="submission" date="2017-02" db="EMBL/GenBank/DDBJ databases">
        <authorList>
            <person name="Peterson S.W."/>
        </authorList>
    </citation>
    <scope>NUCLEOTIDE SEQUENCE [LARGE SCALE GENOMIC DNA]</scope>
    <source>
        <strain evidence="7 8">DSM 22899</strain>
    </source>
</reference>
<gene>
    <name evidence="7" type="ORF">SAMN05660226_03660</name>
</gene>
<dbReference type="SMART" id="SM00839">
    <property type="entry name" value="ELFV_dehydrog"/>
    <property type="match status" value="1"/>
</dbReference>
<dbReference type="InterPro" id="IPR046346">
    <property type="entry name" value="Aminoacid_DH-like_N_sf"/>
</dbReference>
<dbReference type="Proteomes" id="UP000190541">
    <property type="component" value="Unassembled WGS sequence"/>
</dbReference>
<evidence type="ECO:0000256" key="5">
    <source>
        <dbReference type="RuleBase" id="RU004417"/>
    </source>
</evidence>